<evidence type="ECO:0000256" key="2">
    <source>
        <dbReference type="ARBA" id="ARBA00009749"/>
    </source>
</evidence>
<dbReference type="Gene3D" id="1.10.357.20">
    <property type="entry name" value="SLC41 divalent cation transporters, integral membrane domain"/>
    <property type="match status" value="1"/>
</dbReference>
<dbReference type="InterPro" id="IPR000644">
    <property type="entry name" value="CBS_dom"/>
</dbReference>
<sequence length="435" mass="47045">MTGNIDDAIEPLERRFLLDHPWDAARLLESLPSDQAAVALSRQRIEVLVPVWRRLMTPIATRLLGKLPDARATELLSVLLPNEAALLLSSLPEPDRDRYLNAMDAREVSDLKKLMSYPDRSAGRLMNPVEATFRTTTTVAEAIDQLRETRSRNTRSLFLVDEENRLSSKVSIQDIVVANTDDRLQDLAKPVTAYVNPLSPQDEVVELLERDRLADLPVVDLNGVLIGVIQHAALVETIQSDATADIQTMVGASKDERALSKPLFAVRKRLPWLQINLLTAFMAAAVVGLFEATIAQFTALAVLLPVVAGQSGNAGAQALAVTMRGLALREISTSQGFQVMFKELNVGFVNGLAVAITCGVGVFFWSGSLGLVLVIMLSMVLAMVAAGFAGAIVPIVLTKLGQDPAVASSIILTTVTDIAGFFSFLGIATMLSFML</sequence>
<keyword evidence="5 9" id="KW-0460">Magnesium</keyword>
<comment type="function">
    <text evidence="9">Acts as a magnesium transporter.</text>
</comment>
<dbReference type="NCBIfam" id="TIGR00400">
    <property type="entry name" value="mgtE"/>
    <property type="match status" value="1"/>
</dbReference>
<feature type="transmembrane region" description="Helical" evidence="9">
    <location>
        <begin position="371"/>
        <end position="397"/>
    </location>
</feature>
<keyword evidence="6 9" id="KW-1133">Transmembrane helix</keyword>
<dbReference type="Pfam" id="PF03448">
    <property type="entry name" value="MgtE_N"/>
    <property type="match status" value="1"/>
</dbReference>
<evidence type="ECO:0000256" key="7">
    <source>
        <dbReference type="ARBA" id="ARBA00023136"/>
    </source>
</evidence>
<keyword evidence="3 9" id="KW-0813">Transport</keyword>
<comment type="caution">
    <text evidence="9">Lacks conserved residue(s) required for the propagation of feature annotation.</text>
</comment>
<comment type="caution">
    <text evidence="11">The sequence shown here is derived from an EMBL/GenBank/DDBJ whole genome shotgun (WGS) entry which is preliminary data.</text>
</comment>
<dbReference type="RefSeq" id="WP_207041076.1">
    <property type="nucleotide sequence ID" value="NZ_JAFLNC010000001.1"/>
</dbReference>
<dbReference type="SUPFAM" id="SSF161093">
    <property type="entry name" value="MgtE membrane domain-like"/>
    <property type="match status" value="1"/>
</dbReference>
<keyword evidence="9" id="KW-1003">Cell membrane</keyword>
<dbReference type="InterPro" id="IPR036739">
    <property type="entry name" value="SLC41_membr_dom_sf"/>
</dbReference>
<keyword evidence="9" id="KW-0479">Metal-binding</keyword>
<dbReference type="Pfam" id="PF00571">
    <property type="entry name" value="CBS"/>
    <property type="match status" value="2"/>
</dbReference>
<feature type="transmembrane region" description="Helical" evidence="9">
    <location>
        <begin position="270"/>
        <end position="290"/>
    </location>
</feature>
<dbReference type="Pfam" id="PF01769">
    <property type="entry name" value="MgtE"/>
    <property type="match status" value="1"/>
</dbReference>
<comment type="similarity">
    <text evidence="2 9">Belongs to the SLC41A transporter family.</text>
</comment>
<evidence type="ECO:0000313" key="12">
    <source>
        <dbReference type="Proteomes" id="UP000664761"/>
    </source>
</evidence>
<dbReference type="InterPro" id="IPR046342">
    <property type="entry name" value="CBS_dom_sf"/>
</dbReference>
<protein>
    <recommendedName>
        <fullName evidence="9">Magnesium transporter MgtE</fullName>
    </recommendedName>
</protein>
<dbReference type="PANTHER" id="PTHR43773:SF1">
    <property type="entry name" value="MAGNESIUM TRANSPORTER MGTE"/>
    <property type="match status" value="1"/>
</dbReference>
<organism evidence="11 12">
    <name type="scientific">Sneathiella sedimenti</name>
    <dbReference type="NCBI Taxonomy" id="2816034"/>
    <lineage>
        <taxon>Bacteria</taxon>
        <taxon>Pseudomonadati</taxon>
        <taxon>Pseudomonadota</taxon>
        <taxon>Alphaproteobacteria</taxon>
        <taxon>Sneathiellales</taxon>
        <taxon>Sneathiellaceae</taxon>
        <taxon>Sneathiella</taxon>
    </lineage>
</organism>
<dbReference type="SUPFAM" id="SSF54631">
    <property type="entry name" value="CBS-domain pair"/>
    <property type="match status" value="1"/>
</dbReference>
<dbReference type="Gene3D" id="1.25.60.10">
    <property type="entry name" value="MgtE N-terminal domain-like"/>
    <property type="match status" value="1"/>
</dbReference>
<evidence type="ECO:0000256" key="4">
    <source>
        <dbReference type="ARBA" id="ARBA00022692"/>
    </source>
</evidence>
<comment type="subcellular location">
    <subcellularLocation>
        <location evidence="9">Cell membrane</location>
        <topology evidence="9">Multi-pass membrane protein</topology>
    </subcellularLocation>
    <subcellularLocation>
        <location evidence="1">Membrane</location>
        <topology evidence="1">Multi-pass membrane protein</topology>
    </subcellularLocation>
</comment>
<evidence type="ECO:0000256" key="3">
    <source>
        <dbReference type="ARBA" id="ARBA00022448"/>
    </source>
</evidence>
<dbReference type="PROSITE" id="PS51371">
    <property type="entry name" value="CBS"/>
    <property type="match status" value="1"/>
</dbReference>
<dbReference type="SMART" id="SM00116">
    <property type="entry name" value="CBS"/>
    <property type="match status" value="2"/>
</dbReference>
<keyword evidence="8" id="KW-0129">CBS domain</keyword>
<feature type="transmembrane region" description="Helical" evidence="9">
    <location>
        <begin position="344"/>
        <end position="365"/>
    </location>
</feature>
<dbReference type="EMBL" id="JAFLNC010000001">
    <property type="protein sequence ID" value="MBO0332172.1"/>
    <property type="molecule type" value="Genomic_DNA"/>
</dbReference>
<dbReference type="SMART" id="SM00924">
    <property type="entry name" value="MgtE_N"/>
    <property type="match status" value="1"/>
</dbReference>
<feature type="domain" description="CBS" evidence="10">
    <location>
        <begin position="126"/>
        <end position="187"/>
    </location>
</feature>
<comment type="subunit">
    <text evidence="9">Homodimer.</text>
</comment>
<dbReference type="InterPro" id="IPR038076">
    <property type="entry name" value="MgtE_N_sf"/>
</dbReference>
<keyword evidence="4 9" id="KW-0812">Transmembrane</keyword>
<evidence type="ECO:0000313" key="11">
    <source>
        <dbReference type="EMBL" id="MBO0332172.1"/>
    </source>
</evidence>
<accession>A0ABS3F2J8</accession>
<evidence type="ECO:0000259" key="10">
    <source>
        <dbReference type="PROSITE" id="PS51371"/>
    </source>
</evidence>
<keyword evidence="7 9" id="KW-0472">Membrane</keyword>
<dbReference type="InterPro" id="IPR006669">
    <property type="entry name" value="MgtE_transporter"/>
</dbReference>
<feature type="transmembrane region" description="Helical" evidence="9">
    <location>
        <begin position="409"/>
        <end position="434"/>
    </location>
</feature>
<evidence type="ECO:0000256" key="6">
    <source>
        <dbReference type="ARBA" id="ARBA00022989"/>
    </source>
</evidence>
<dbReference type="InterPro" id="IPR006667">
    <property type="entry name" value="SLC41_membr_dom"/>
</dbReference>
<proteinExistence type="inferred from homology"/>
<evidence type="ECO:0000256" key="9">
    <source>
        <dbReference type="RuleBase" id="RU362011"/>
    </source>
</evidence>
<evidence type="ECO:0000256" key="1">
    <source>
        <dbReference type="ARBA" id="ARBA00004141"/>
    </source>
</evidence>
<keyword evidence="12" id="KW-1185">Reference proteome</keyword>
<dbReference type="SUPFAM" id="SSF158791">
    <property type="entry name" value="MgtE N-terminal domain-like"/>
    <property type="match status" value="1"/>
</dbReference>
<evidence type="ECO:0000256" key="8">
    <source>
        <dbReference type="PROSITE-ProRule" id="PRU00703"/>
    </source>
</evidence>
<gene>
    <name evidence="11" type="primary">mgtE</name>
    <name evidence="11" type="ORF">J0X12_01005</name>
</gene>
<dbReference type="InterPro" id="IPR006668">
    <property type="entry name" value="Mg_transptr_MgtE_intracell_dom"/>
</dbReference>
<dbReference type="PANTHER" id="PTHR43773">
    <property type="entry name" value="MAGNESIUM TRANSPORTER MGTE"/>
    <property type="match status" value="1"/>
</dbReference>
<evidence type="ECO:0000256" key="5">
    <source>
        <dbReference type="ARBA" id="ARBA00022842"/>
    </source>
</evidence>
<name>A0ABS3F2J8_9PROT</name>
<dbReference type="Proteomes" id="UP000664761">
    <property type="component" value="Unassembled WGS sequence"/>
</dbReference>
<reference evidence="11 12" key="1">
    <citation type="submission" date="2021-03" db="EMBL/GenBank/DDBJ databases">
        <title>Sneathiella sp. CAU 1612 isolated from Kang Won-do.</title>
        <authorList>
            <person name="Kim W."/>
        </authorList>
    </citation>
    <scope>NUCLEOTIDE SEQUENCE [LARGE SCALE GENOMIC DNA]</scope>
    <source>
        <strain evidence="11 12">CAU 1612</strain>
    </source>
</reference>
<dbReference type="Gene3D" id="3.10.580.10">
    <property type="entry name" value="CBS-domain"/>
    <property type="match status" value="1"/>
</dbReference>